<sequence>MQQHQDKSQAHLQRQQQQFLMKQQEIVDQKLEQRKKYCQYQNIDMYDPSYFNYAISLITVNLTGYAAARHQDFEQQGKEVHSIEELNEVMTSEFLPVDLQEILREKMDALKQKHCRNLDEYIMKFRKLVSDIKEMSDLD</sequence>
<name>A0ACC0WAC4_9STRA</name>
<reference evidence="1 2" key="1">
    <citation type="journal article" date="2022" name="bioRxiv">
        <title>The genome of the oomycete Peronosclerospora sorghi, a cosmopolitan pathogen of maize and sorghum, is inflated with dispersed pseudogenes.</title>
        <authorList>
            <person name="Fletcher K."/>
            <person name="Martin F."/>
            <person name="Isakeit T."/>
            <person name="Cavanaugh K."/>
            <person name="Magill C."/>
            <person name="Michelmore R."/>
        </authorList>
    </citation>
    <scope>NUCLEOTIDE SEQUENCE [LARGE SCALE GENOMIC DNA]</scope>
    <source>
        <strain evidence="1">P6</strain>
    </source>
</reference>
<protein>
    <submittedName>
        <fullName evidence="1">Uncharacterized protein</fullName>
    </submittedName>
</protein>
<proteinExistence type="predicted"/>
<organism evidence="1 2">
    <name type="scientific">Peronosclerospora sorghi</name>
    <dbReference type="NCBI Taxonomy" id="230839"/>
    <lineage>
        <taxon>Eukaryota</taxon>
        <taxon>Sar</taxon>
        <taxon>Stramenopiles</taxon>
        <taxon>Oomycota</taxon>
        <taxon>Peronosporomycetes</taxon>
        <taxon>Peronosporales</taxon>
        <taxon>Peronosporaceae</taxon>
        <taxon>Peronosclerospora</taxon>
    </lineage>
</organism>
<comment type="caution">
    <text evidence="1">The sequence shown here is derived from an EMBL/GenBank/DDBJ whole genome shotgun (WGS) entry which is preliminary data.</text>
</comment>
<evidence type="ECO:0000313" key="1">
    <source>
        <dbReference type="EMBL" id="KAI9915372.1"/>
    </source>
</evidence>
<gene>
    <name evidence="1" type="ORF">PsorP6_007814</name>
</gene>
<keyword evidence="2" id="KW-1185">Reference proteome</keyword>
<dbReference type="Proteomes" id="UP001163321">
    <property type="component" value="Chromosome 3"/>
</dbReference>
<dbReference type="EMBL" id="CM047582">
    <property type="protein sequence ID" value="KAI9915372.1"/>
    <property type="molecule type" value="Genomic_DNA"/>
</dbReference>
<evidence type="ECO:0000313" key="2">
    <source>
        <dbReference type="Proteomes" id="UP001163321"/>
    </source>
</evidence>
<accession>A0ACC0WAC4</accession>